<accession>A0A067C690</accession>
<dbReference type="KEGG" id="spar:SPRG_08691"/>
<sequence>MTRKVSTRATSLLDAATEAFDSDGRRDVPDDASILSRAVDSKLHIGWTQTRTELYVYIPVRPRIVQKGVNILSTEAADKSHWLTIVVDTIPRAHVRLTHRVLLRSLDWEIGPQKEASPFYTPAIAIDPAFPQEVVVTLVKEAAKTWSALYYPPQ</sequence>
<protein>
    <recommendedName>
        <fullName evidence="3">CS domain-containing protein</fullName>
    </recommendedName>
</protein>
<dbReference type="SUPFAM" id="SSF49764">
    <property type="entry name" value="HSP20-like chaperones"/>
    <property type="match status" value="1"/>
</dbReference>
<dbReference type="OrthoDB" id="77280at2759"/>
<dbReference type="VEuPathDB" id="FungiDB:SPRG_08691"/>
<organism evidence="1 2">
    <name type="scientific">Saprolegnia parasitica (strain CBS 223.65)</name>
    <dbReference type="NCBI Taxonomy" id="695850"/>
    <lineage>
        <taxon>Eukaryota</taxon>
        <taxon>Sar</taxon>
        <taxon>Stramenopiles</taxon>
        <taxon>Oomycota</taxon>
        <taxon>Saprolegniomycetes</taxon>
        <taxon>Saprolegniales</taxon>
        <taxon>Saprolegniaceae</taxon>
        <taxon>Saprolegnia</taxon>
    </lineage>
</organism>
<evidence type="ECO:0000313" key="1">
    <source>
        <dbReference type="EMBL" id="KDO26038.1"/>
    </source>
</evidence>
<dbReference type="EMBL" id="KK583227">
    <property type="protein sequence ID" value="KDO26038.1"/>
    <property type="molecule type" value="Genomic_DNA"/>
</dbReference>
<keyword evidence="2" id="KW-1185">Reference proteome</keyword>
<dbReference type="OMA" id="ELYVYIP"/>
<proteinExistence type="predicted"/>
<evidence type="ECO:0008006" key="3">
    <source>
        <dbReference type="Google" id="ProtNLM"/>
    </source>
</evidence>
<dbReference type="RefSeq" id="XP_012203324.1">
    <property type="nucleotide sequence ID" value="XM_012347934.1"/>
</dbReference>
<dbReference type="InterPro" id="IPR008978">
    <property type="entry name" value="HSP20-like_chaperone"/>
</dbReference>
<dbReference type="Proteomes" id="UP000030745">
    <property type="component" value="Unassembled WGS sequence"/>
</dbReference>
<name>A0A067C690_SAPPC</name>
<gene>
    <name evidence="1" type="ORF">SPRG_08691</name>
</gene>
<reference evidence="1 2" key="1">
    <citation type="journal article" date="2013" name="PLoS Genet.">
        <title>Distinctive expansion of potential virulence genes in the genome of the oomycete fish pathogen Saprolegnia parasitica.</title>
        <authorList>
            <person name="Jiang R.H."/>
            <person name="de Bruijn I."/>
            <person name="Haas B.J."/>
            <person name="Belmonte R."/>
            <person name="Lobach L."/>
            <person name="Christie J."/>
            <person name="van den Ackerveken G."/>
            <person name="Bottin A."/>
            <person name="Bulone V."/>
            <person name="Diaz-Moreno S.M."/>
            <person name="Dumas B."/>
            <person name="Fan L."/>
            <person name="Gaulin E."/>
            <person name="Govers F."/>
            <person name="Grenville-Briggs L.J."/>
            <person name="Horner N.R."/>
            <person name="Levin J.Z."/>
            <person name="Mammella M."/>
            <person name="Meijer H.J."/>
            <person name="Morris P."/>
            <person name="Nusbaum C."/>
            <person name="Oome S."/>
            <person name="Phillips A.J."/>
            <person name="van Rooyen D."/>
            <person name="Rzeszutek E."/>
            <person name="Saraiva M."/>
            <person name="Secombes C.J."/>
            <person name="Seidl M.F."/>
            <person name="Snel B."/>
            <person name="Stassen J.H."/>
            <person name="Sykes S."/>
            <person name="Tripathy S."/>
            <person name="van den Berg H."/>
            <person name="Vega-Arreguin J.C."/>
            <person name="Wawra S."/>
            <person name="Young S.K."/>
            <person name="Zeng Q."/>
            <person name="Dieguez-Uribeondo J."/>
            <person name="Russ C."/>
            <person name="Tyler B.M."/>
            <person name="van West P."/>
        </authorList>
    </citation>
    <scope>NUCLEOTIDE SEQUENCE [LARGE SCALE GENOMIC DNA]</scope>
    <source>
        <strain evidence="1 2">CBS 223.65</strain>
    </source>
</reference>
<dbReference type="AlphaFoldDB" id="A0A067C690"/>
<dbReference type="GeneID" id="24130904"/>
<evidence type="ECO:0000313" key="2">
    <source>
        <dbReference type="Proteomes" id="UP000030745"/>
    </source>
</evidence>